<dbReference type="Pfam" id="PF03167">
    <property type="entry name" value="UDG"/>
    <property type="match status" value="1"/>
</dbReference>
<proteinExistence type="inferred from homology"/>
<dbReference type="GO" id="GO:0004844">
    <property type="term" value="F:uracil DNA N-glycosylase activity"/>
    <property type="evidence" value="ECO:0007669"/>
    <property type="project" value="UniProtKB-UniRule"/>
</dbReference>
<evidence type="ECO:0000313" key="12">
    <source>
        <dbReference type="EMBL" id="KZZ93783.1"/>
    </source>
</evidence>
<feature type="region of interest" description="Disordered" evidence="10">
    <location>
        <begin position="309"/>
        <end position="359"/>
    </location>
</feature>
<dbReference type="PANTHER" id="PTHR11264:SF0">
    <property type="entry name" value="URACIL-DNA GLYCOSYLASE"/>
    <property type="match status" value="1"/>
</dbReference>
<dbReference type="GO" id="GO:0097510">
    <property type="term" value="P:base-excision repair, AP site formation via deaminated base removal"/>
    <property type="evidence" value="ECO:0007669"/>
    <property type="project" value="TreeGrafter"/>
</dbReference>
<dbReference type="NCBIfam" id="NF003588">
    <property type="entry name" value="PRK05254.1-1"/>
    <property type="match status" value="1"/>
</dbReference>
<dbReference type="Gene3D" id="3.40.470.10">
    <property type="entry name" value="Uracil-DNA glycosylase-like domain"/>
    <property type="match status" value="1"/>
</dbReference>
<gene>
    <name evidence="7" type="primary">UNG1</name>
    <name evidence="12" type="ORF">AAL_05499</name>
</gene>
<evidence type="ECO:0000256" key="1">
    <source>
        <dbReference type="ARBA" id="ARBA00008184"/>
    </source>
</evidence>
<dbReference type="OrthoDB" id="10031947at2759"/>
<evidence type="ECO:0000259" key="11">
    <source>
        <dbReference type="SMART" id="SM00986"/>
    </source>
</evidence>
<evidence type="ECO:0000256" key="9">
    <source>
        <dbReference type="RuleBase" id="RU003780"/>
    </source>
</evidence>
<accession>A0A162II33</accession>
<feature type="compositionally biased region" description="Acidic residues" evidence="10">
    <location>
        <begin position="346"/>
        <end position="356"/>
    </location>
</feature>
<dbReference type="NCBIfam" id="TIGR00628">
    <property type="entry name" value="ung"/>
    <property type="match status" value="1"/>
</dbReference>
<evidence type="ECO:0000256" key="2">
    <source>
        <dbReference type="ARBA" id="ARBA00022763"/>
    </source>
</evidence>
<keyword evidence="5 7" id="KW-0234">DNA repair</keyword>
<dbReference type="STRING" id="1081109.A0A162II33"/>
<name>A0A162II33_9HYPO</name>
<keyword evidence="3 7" id="KW-0378">Hydrolase</keyword>
<feature type="domain" description="Uracil-DNA glycosylase-like" evidence="11">
    <location>
        <begin position="122"/>
        <end position="286"/>
    </location>
</feature>
<dbReference type="NCBIfam" id="NF003592">
    <property type="entry name" value="PRK05254.1-5"/>
    <property type="match status" value="1"/>
</dbReference>
<dbReference type="HAMAP" id="MF_00148">
    <property type="entry name" value="UDG"/>
    <property type="match status" value="1"/>
</dbReference>
<keyword evidence="2 7" id="KW-0227">DNA damage</keyword>
<dbReference type="PANTHER" id="PTHR11264">
    <property type="entry name" value="URACIL-DNA GLYCOSYLASE"/>
    <property type="match status" value="1"/>
</dbReference>
<comment type="subcellular location">
    <subcellularLocation>
        <location evidence="7">Mitochondrion</location>
    </subcellularLocation>
    <subcellularLocation>
        <location evidence="7">Nucleus</location>
    </subcellularLocation>
</comment>
<dbReference type="EC" id="3.2.2.27" evidence="7 9"/>
<dbReference type="Proteomes" id="UP000078544">
    <property type="component" value="Unassembled WGS sequence"/>
</dbReference>
<reference evidence="12 13" key="1">
    <citation type="journal article" date="2016" name="Genome Biol. Evol.">
        <title>Divergent and convergent evolution of fungal pathogenicity.</title>
        <authorList>
            <person name="Shang Y."/>
            <person name="Xiao G."/>
            <person name="Zheng P."/>
            <person name="Cen K."/>
            <person name="Zhan S."/>
            <person name="Wang C."/>
        </authorList>
    </citation>
    <scope>NUCLEOTIDE SEQUENCE [LARGE SCALE GENOMIC DNA]</scope>
    <source>
        <strain evidence="12 13">RCEF 2490</strain>
    </source>
</reference>
<keyword evidence="4 7" id="KW-0496">Mitochondrion</keyword>
<keyword evidence="6 7" id="KW-0539">Nucleus</keyword>
<comment type="catalytic activity">
    <reaction evidence="7 9">
        <text>Hydrolyzes single-stranded DNA or mismatched double-stranded DNA and polynucleotides, releasing free uracil.</text>
        <dbReference type="EC" id="3.2.2.27"/>
    </reaction>
</comment>
<organism evidence="12 13">
    <name type="scientific">Moelleriella libera RCEF 2490</name>
    <dbReference type="NCBI Taxonomy" id="1081109"/>
    <lineage>
        <taxon>Eukaryota</taxon>
        <taxon>Fungi</taxon>
        <taxon>Dikarya</taxon>
        <taxon>Ascomycota</taxon>
        <taxon>Pezizomycotina</taxon>
        <taxon>Sordariomycetes</taxon>
        <taxon>Hypocreomycetidae</taxon>
        <taxon>Hypocreales</taxon>
        <taxon>Clavicipitaceae</taxon>
        <taxon>Moelleriella</taxon>
    </lineage>
</organism>
<evidence type="ECO:0000256" key="6">
    <source>
        <dbReference type="ARBA" id="ARBA00023242"/>
    </source>
</evidence>
<comment type="function">
    <text evidence="7 9">Excises uracil residues from the DNA which can arise as a result of misincorporation of dUMP residues by DNA polymerase or due to deamination of cytosine.</text>
</comment>
<evidence type="ECO:0000313" key="13">
    <source>
        <dbReference type="Proteomes" id="UP000078544"/>
    </source>
</evidence>
<dbReference type="InterPro" id="IPR002043">
    <property type="entry name" value="UDG_fam1"/>
</dbReference>
<dbReference type="EMBL" id="AZGY01000012">
    <property type="protein sequence ID" value="KZZ93783.1"/>
    <property type="molecule type" value="Genomic_DNA"/>
</dbReference>
<comment type="similarity">
    <text evidence="1 7 9">Belongs to the uracil-DNA glycosylase (UDG) superfamily. UNG family.</text>
</comment>
<dbReference type="SUPFAM" id="SSF52141">
    <property type="entry name" value="Uracil-DNA glycosylase-like"/>
    <property type="match status" value="1"/>
</dbReference>
<dbReference type="PROSITE" id="PS00130">
    <property type="entry name" value="U_DNA_GLYCOSYLASE"/>
    <property type="match status" value="1"/>
</dbReference>
<dbReference type="NCBIfam" id="NF003589">
    <property type="entry name" value="PRK05254.1-2"/>
    <property type="match status" value="1"/>
</dbReference>
<evidence type="ECO:0000256" key="8">
    <source>
        <dbReference type="PROSITE-ProRule" id="PRU10072"/>
    </source>
</evidence>
<dbReference type="GO" id="GO:0005634">
    <property type="term" value="C:nucleus"/>
    <property type="evidence" value="ECO:0007669"/>
    <property type="project" value="UniProtKB-SubCell"/>
</dbReference>
<comment type="caution">
    <text evidence="12">The sequence shown here is derived from an EMBL/GenBank/DDBJ whole genome shotgun (WGS) entry which is preliminary data.</text>
</comment>
<keyword evidence="13" id="KW-1185">Reference proteome</keyword>
<feature type="compositionally biased region" description="Polar residues" evidence="10">
    <location>
        <begin position="320"/>
        <end position="338"/>
    </location>
</feature>
<evidence type="ECO:0000256" key="7">
    <source>
        <dbReference type="HAMAP-Rule" id="MF_03166"/>
    </source>
</evidence>
<dbReference type="SMART" id="SM00987">
    <property type="entry name" value="UreE_C"/>
    <property type="match status" value="1"/>
</dbReference>
<evidence type="ECO:0000256" key="5">
    <source>
        <dbReference type="ARBA" id="ARBA00023204"/>
    </source>
</evidence>
<dbReference type="CDD" id="cd10027">
    <property type="entry name" value="UDG-F1-like"/>
    <property type="match status" value="1"/>
</dbReference>
<dbReference type="InterPro" id="IPR018085">
    <property type="entry name" value="Ura-DNA_Glyclase_AS"/>
</dbReference>
<dbReference type="GO" id="GO:0005739">
    <property type="term" value="C:mitochondrion"/>
    <property type="evidence" value="ECO:0007669"/>
    <property type="project" value="UniProtKB-SubCell"/>
</dbReference>
<feature type="region of interest" description="Disordered" evidence="10">
    <location>
        <begin position="1"/>
        <end position="23"/>
    </location>
</feature>
<protein>
    <recommendedName>
        <fullName evidence="7 9">Uracil-DNA glycosylase</fullName>
        <shortName evidence="7">UDG</shortName>
        <ecNumber evidence="7 9">3.2.2.27</ecNumber>
    </recommendedName>
</protein>
<sequence>MATHKRKADPVVSDSKRPKSDKSIMSFFGAAPKPAGASTAAAAAAPSSAAKFDKKSWVKGLTDEQRKLLQLEIDTLDESWLAHLKDDILKKDFLELKQFLARETAAGKTWYPPAEDVYSWSRHTPFHNVKVVIVGQDPYHNDNQAHGLAFSVRPPTPAPPSLRNMYIALKKDYPSFVAPPNRGGLLTPWADQGVLMLNNCLTVRAHDPYSHSSRGWEKFTQRVIDLIVQKRTRGVVFMAWGSPASKRVQKIDKQRHLILQSVHPSPFSAARGFFDCGHFRKANEWLIGRYGSEGEIDWALAPGTSTKSAASTKVGAAGPSTVSTTQGLCTPPSNTSSPVEPGAVELDPDSEDEAALEEALHLAEAEAEAEAKAERKCL</sequence>
<evidence type="ECO:0000256" key="4">
    <source>
        <dbReference type="ARBA" id="ARBA00023128"/>
    </source>
</evidence>
<dbReference type="InterPro" id="IPR036895">
    <property type="entry name" value="Uracil-DNA_glycosylase-like_sf"/>
</dbReference>
<evidence type="ECO:0000256" key="10">
    <source>
        <dbReference type="SAM" id="MobiDB-lite"/>
    </source>
</evidence>
<dbReference type="InterPro" id="IPR005122">
    <property type="entry name" value="Uracil-DNA_glycosylase-like"/>
</dbReference>
<dbReference type="AlphaFoldDB" id="A0A162II33"/>
<evidence type="ECO:0000256" key="3">
    <source>
        <dbReference type="ARBA" id="ARBA00022801"/>
    </source>
</evidence>
<dbReference type="SMART" id="SM00986">
    <property type="entry name" value="UDG"/>
    <property type="match status" value="1"/>
</dbReference>
<dbReference type="FunFam" id="3.40.470.10:FF:000007">
    <property type="entry name" value="Uracil-DNA glycosylase"/>
    <property type="match status" value="1"/>
</dbReference>
<feature type="active site" description="Proton acceptor" evidence="7 8">
    <location>
        <position position="137"/>
    </location>
</feature>